<feature type="region of interest" description="Disordered" evidence="1">
    <location>
        <begin position="1816"/>
        <end position="1835"/>
    </location>
</feature>
<dbReference type="Proteomes" id="UP001150907">
    <property type="component" value="Unassembled WGS sequence"/>
</dbReference>
<feature type="compositionally biased region" description="Low complexity" evidence="1">
    <location>
        <begin position="2273"/>
        <end position="2283"/>
    </location>
</feature>
<feature type="region of interest" description="Disordered" evidence="1">
    <location>
        <begin position="958"/>
        <end position="977"/>
    </location>
</feature>
<dbReference type="EMBL" id="JANBQF010000024">
    <property type="protein sequence ID" value="KAJ2007520.1"/>
    <property type="molecule type" value="Genomic_DNA"/>
</dbReference>
<feature type="region of interest" description="Disordered" evidence="1">
    <location>
        <begin position="1116"/>
        <end position="1135"/>
    </location>
</feature>
<feature type="compositionally biased region" description="Basic and acidic residues" evidence="1">
    <location>
        <begin position="1816"/>
        <end position="1830"/>
    </location>
</feature>
<dbReference type="OrthoDB" id="9996127at2759"/>
<dbReference type="GO" id="GO:0032006">
    <property type="term" value="P:regulation of TOR signaling"/>
    <property type="evidence" value="ECO:0007669"/>
    <property type="project" value="TreeGrafter"/>
</dbReference>
<sequence length="2714" mass="288072">MRNISLSSRLQWAFRGTVLPGALATGDVDNDGCKEFVVGSVQGELAIFRGRGGCGSWRLSEDQIEPEYDCWDAVDRGDLPPECAPLDSEPDYARRHSTFHSSVQGPGSNRESLSVNDIFHLLESGDRAPSSHQGSGNSTEDEAAGSRRMSFANQWDLENAGHIKWEDALDIERDGRKPWIVAQKLGTISSVVIADICNCGHNSIVVVNGEGKCHIFDYPFKRRFHPDLNKRRRQHNHQRRFSQNRFFRDGIVTEARDQPEGILPVHANRSADKSYISGQSPSRDGCRIGAGNEADALDQAGDIAGSQKQSSSLRITSAVYDSPASAAKFGSGRRRGHSNSVSTPAIRNYGAALEPLAPDGSSNVSTAVAAAGGFVLPRMAASTAHLANAPANYDAPKSFISGPTGRSYVPSGARRSISGAGGQAPESDSQEVLLAHGSDAAPTSNVSSQRDNHLAILGKCEGREGGPNAPRNVKQPGETGRFPMRAGAHEGVGQDGCSADTGSSSGRRHQGVSDAGADVLSAAYGDADIDSDVDFADIMSEGGDTLLLTREEATDIENIWGANLGKKSGDWFPYVLDRPDMTFAIPTNVEHALVADIDSNGLNELVLTATDGFVYIFRIESTVKHTVNPTLTSLGMFSNIPTTLPSVNMTGNGSPYLYMSAPRSPNASDFDLDESQRHTKPPARSAADGMRVSEAQPGYAGNPAKLAATASDAAPDNPSDLDLVNQLLKSIKDVSATPADRRTESAAVSEVQVFPQLASTSEPETYPNLEARAASTQQDAARARRPPPSTAAQNASPLSARRRSNSRRISLSSRMRESFSGIVSGWDVSRRPGSSYNLTAPPSISHSQAPSTNNSGPSTKTHSRLPSVSDDAVDTCQPDCAPSDSAIDPAVASGGISHTFLQTYPELLTAASADLHRPQRLRQSSICIGALGILEEMPERRSSDIDTRDAKLCDITETSPKTPAASQTPAVTTCQDPSEIRELADPFAVRRISAGTSSRGHSRSGSLIKSIGASSRGHSRRGSTATAAAAAITKNRTTSLSSHGAECSGGPDQQQQHHPHHGGAATNSRLESRRESLSSNLSAREGSIFNAAGGVVVAGASNAAEPLEVAVSARGSFSKPGYAKPPRNTDADDDNSIASQVTERLAKLGLGTNEQPEARAEGPATGLLQMGRSFQQMNHAFGLLENDAGVHLPPPRSIVDWSATSADKIATWFLDNIPGNVSVVTAPASAFGTPLAQQRKAFDSDTESDCDCSSCDCSLYSSDSDGSSSLGVVAGAPLPLSTTGAAVKGGTHANPAPPTVYSTIAGASGVLATPSGINLPQPLGRSILPKDSMPHVDNPAHDDDTTNSGPPVLSGHPSDTKDPILPVNSTDRQHLDWLPGTEPAAVALKKPQRFLILSKPGGRFVPIDMQNGVMLPTVEPPQIPLAVMTGGNNDHLMNVDASRSAHSLQQVSSMGMSYPRYSGTDCPALSGSYAQQSPSWQSGSASWIHSSAPKVYSSSAEAMAKGPVAIPGEFSGKPQPARHHSAEAALAPSAGHSTEEPLISQFPSSEGLSHLDSSTALRTQIEPSSALLTASSKKSFASNGSGSVFNTGATSGSMSLSSNLRSLHRASIEGLRGQTSNLSQGPVPMHRGMSASGAITPTASGATPGMGQYDRRNLGFAGLRGYIGNGINRQRASGDLMTSRRTEDAAPPAGYFTPLSSGQLSARGHSIGLGQGGGGGVGSGVMPREPMVAHSSSMLTAPLPSTGAAERAAKARIDGVRKHGHGLRSSPSSAALPPHASGSLQRYQHAMRYSPSMAVWSSYRDGNVLSTINDQDDAHENVEQSREPTRRNSPAAVAGRFLSEPLPQAASSGISVAPAAAVVVATPAAREGTVGSLGEEPAGGGYWTGIEPPSARSQSSLGTSANMSHVLIEDEKEEEIEEAPLPMELDVATYMVGGVAAGKRMRRILPGLADRERDADDPDKGGGGSDSDCETELNELVSLVSMDGVISIFDPVRKVTHYVGLASHDPMLGIWKMKMHEEVCNPSPLETMLKDGNISVDPEFGSQLLSSTPAKRIYRRIGLSHHDLLHAARFSVFIEDRVMMVNQLAHHRRRAARRRVKRFRSQTRLHYDLPGAKAAHGTTKYEELSPGTSRYQTLARVAKYGLNGVRLRENLKHQRVGRAVRNLGSHVRDLVASGSTRPSEAESSTATGFLPMQPQPHAAADGDFASEQPSEFTTPGLSLSPSSRKLPATRQAQPPACRWTGARGDRILGSGDGGSDEAAAAACTGNDPSASAYATASSAERNPRISMPTPSYLSGHMNTKLMTKALRTDITTALTGWYGENKDDYRRGLRVSDHLVVSNWRGSTFFVDVGTTLDIAHYNELFTHRWNTRQVASAEAVVAAATASEKDGWSFSADLQSCAISTTYGHLSEFSDVAGLLSRLRPNASVIQFKFQDTVSAFLADTYAPATGGPNVPCMFYVDYKDRIWAYYHLDEVAEMDDVYGATWFRGEPESLHTPASKARALVSGVDTSSHDKPFSVVDLAHRRINMDPWMPLETEDTFKFLVSSGGSSYPYAAKHWSKQRSSKSDDVSAEDDSGPNTFHQRLADSNKNSSDANNDDDGAYSFDAAQTFDSSDMNTPRLVPQKNANVCGSFHESHLPGPYLCPIWADINSVDLYDVGVCNLIELATPELLVFKDVFCKDLGIDSSTINEKVNLASVPGLANWVRINLYNL</sequence>
<dbReference type="Pfam" id="PF15907">
    <property type="entry name" value="Itfg2"/>
    <property type="match status" value="3"/>
</dbReference>
<dbReference type="PANTHER" id="PTHR16317">
    <property type="entry name" value="INTEGRIN ALPHA REPEAT DOMAIN-CONTAINING"/>
    <property type="match status" value="1"/>
</dbReference>
<feature type="compositionally biased region" description="Low complexity" evidence="1">
    <location>
        <begin position="994"/>
        <end position="1031"/>
    </location>
</feature>
<evidence type="ECO:0000313" key="2">
    <source>
        <dbReference type="EMBL" id="KAJ2007520.1"/>
    </source>
</evidence>
<feature type="region of interest" description="Disordered" evidence="1">
    <location>
        <begin position="665"/>
        <end position="719"/>
    </location>
</feature>
<feature type="compositionally biased region" description="Low complexity" evidence="1">
    <location>
        <begin position="1767"/>
        <end position="1782"/>
    </location>
</feature>
<feature type="compositionally biased region" description="Basic and acidic residues" evidence="1">
    <location>
        <begin position="1953"/>
        <end position="1964"/>
    </location>
</feature>
<organism evidence="2 3">
    <name type="scientific">Coemansia thaxteri</name>
    <dbReference type="NCBI Taxonomy" id="2663907"/>
    <lineage>
        <taxon>Eukaryota</taxon>
        <taxon>Fungi</taxon>
        <taxon>Fungi incertae sedis</taxon>
        <taxon>Zoopagomycota</taxon>
        <taxon>Kickxellomycotina</taxon>
        <taxon>Kickxellomycetes</taxon>
        <taxon>Kickxellales</taxon>
        <taxon>Kickxellaceae</taxon>
        <taxon>Coemansia</taxon>
    </lineage>
</organism>
<name>A0A9W8BN25_9FUNG</name>
<feature type="region of interest" description="Disordered" evidence="1">
    <location>
        <begin position="2173"/>
        <end position="2295"/>
    </location>
</feature>
<feature type="region of interest" description="Disordered" evidence="1">
    <location>
        <begin position="1321"/>
        <end position="1373"/>
    </location>
</feature>
<feature type="compositionally biased region" description="Polar residues" evidence="1">
    <location>
        <begin position="837"/>
        <end position="866"/>
    </location>
</feature>
<comment type="caution">
    <text evidence="2">The sequence shown here is derived from an EMBL/GenBank/DDBJ whole genome shotgun (WGS) entry which is preliminary data.</text>
</comment>
<accession>A0A9W8BN25</accession>
<feature type="compositionally biased region" description="Polar residues" evidence="1">
    <location>
        <begin position="958"/>
        <end position="976"/>
    </location>
</feature>
<dbReference type="PANTHER" id="PTHR16317:SF1">
    <property type="entry name" value="KICSTOR COMPLEX PROTEIN ITFG2"/>
    <property type="match status" value="1"/>
</dbReference>
<feature type="region of interest" description="Disordered" evidence="1">
    <location>
        <begin position="392"/>
        <end position="430"/>
    </location>
</feature>
<feature type="region of interest" description="Disordered" evidence="1">
    <location>
        <begin position="1951"/>
        <end position="1974"/>
    </location>
</feature>
<gene>
    <name evidence="2" type="ORF">H4R26_000726</name>
</gene>
<dbReference type="InterPro" id="IPR031793">
    <property type="entry name" value="KICSTOR_ITFG2"/>
</dbReference>
<feature type="region of interest" description="Disordered" evidence="1">
    <location>
        <begin position="126"/>
        <end position="146"/>
    </location>
</feature>
<feature type="compositionally biased region" description="Polar residues" evidence="1">
    <location>
        <begin position="1545"/>
        <end position="1557"/>
    </location>
</feature>
<keyword evidence="3" id="KW-1185">Reference proteome</keyword>
<reference evidence="2" key="1">
    <citation type="submission" date="2022-07" db="EMBL/GenBank/DDBJ databases">
        <title>Phylogenomic reconstructions and comparative analyses of Kickxellomycotina fungi.</title>
        <authorList>
            <person name="Reynolds N.K."/>
            <person name="Stajich J.E."/>
            <person name="Barry K."/>
            <person name="Grigoriev I.V."/>
            <person name="Crous P."/>
            <person name="Smith M.E."/>
        </authorList>
    </citation>
    <scope>NUCLEOTIDE SEQUENCE</scope>
    <source>
        <strain evidence="2">IMI 214461</strain>
    </source>
</reference>
<evidence type="ECO:0000313" key="3">
    <source>
        <dbReference type="Proteomes" id="UP001150907"/>
    </source>
</evidence>
<evidence type="ECO:0000256" key="1">
    <source>
        <dbReference type="SAM" id="MobiDB-lite"/>
    </source>
</evidence>
<feature type="region of interest" description="Disordered" evidence="1">
    <location>
        <begin position="837"/>
        <end position="874"/>
    </location>
</feature>
<feature type="region of interest" description="Disordered" evidence="1">
    <location>
        <begin position="1509"/>
        <end position="1557"/>
    </location>
</feature>
<feature type="compositionally biased region" description="Polar residues" evidence="1">
    <location>
        <begin position="2177"/>
        <end position="2191"/>
    </location>
</feature>
<feature type="compositionally biased region" description="Low complexity" evidence="1">
    <location>
        <begin position="2588"/>
        <end position="2597"/>
    </location>
</feature>
<feature type="region of interest" description="Disordered" evidence="1">
    <location>
        <begin position="994"/>
        <end position="1079"/>
    </location>
</feature>
<feature type="region of interest" description="Disordered" evidence="1">
    <location>
        <begin position="2565"/>
        <end position="2603"/>
    </location>
</feature>
<protein>
    <submittedName>
        <fullName evidence="2">Uncharacterized protein</fullName>
    </submittedName>
</protein>
<proteinExistence type="predicted"/>
<feature type="compositionally biased region" description="Basic and acidic residues" evidence="1">
    <location>
        <begin position="1332"/>
        <end position="1344"/>
    </location>
</feature>
<feature type="region of interest" description="Disordered" evidence="1">
    <location>
        <begin position="459"/>
        <end position="512"/>
    </location>
</feature>
<feature type="region of interest" description="Disordered" evidence="1">
    <location>
        <begin position="772"/>
        <end position="814"/>
    </location>
</feature>
<feature type="compositionally biased region" description="Polar residues" evidence="1">
    <location>
        <begin position="2211"/>
        <end position="2227"/>
    </location>
</feature>
<feature type="region of interest" description="Disordered" evidence="1">
    <location>
        <begin position="1762"/>
        <end position="1782"/>
    </location>
</feature>